<comment type="subcellular location">
    <subcellularLocation>
        <location evidence="10">Cytoplasm</location>
    </subcellularLocation>
</comment>
<evidence type="ECO:0000256" key="3">
    <source>
        <dbReference type="ARBA" id="ARBA00022777"/>
    </source>
</evidence>
<dbReference type="CDD" id="cd05013">
    <property type="entry name" value="SIS_RpiR"/>
    <property type="match status" value="1"/>
</dbReference>
<dbReference type="GO" id="GO:0004340">
    <property type="term" value="F:glucokinase activity"/>
    <property type="evidence" value="ECO:0007669"/>
    <property type="project" value="UniProtKB-EC"/>
</dbReference>
<evidence type="ECO:0000259" key="12">
    <source>
        <dbReference type="PROSITE" id="PS51464"/>
    </source>
</evidence>
<keyword evidence="2 10" id="KW-0808">Transferase</keyword>
<evidence type="ECO:0000313" key="14">
    <source>
        <dbReference type="Proteomes" id="UP001056201"/>
    </source>
</evidence>
<dbReference type="InterPro" id="IPR003836">
    <property type="entry name" value="Glucokinase"/>
</dbReference>
<evidence type="ECO:0000313" key="13">
    <source>
        <dbReference type="EMBL" id="URI06803.1"/>
    </source>
</evidence>
<dbReference type="Pfam" id="PF01418">
    <property type="entry name" value="HTH_6"/>
    <property type="match status" value="1"/>
</dbReference>
<gene>
    <name evidence="10 13" type="primary">glk</name>
    <name evidence="13" type="ORF">MW290_12965</name>
</gene>
<dbReference type="InterPro" id="IPR043129">
    <property type="entry name" value="ATPase_NBD"/>
</dbReference>
<dbReference type="InterPro" id="IPR050201">
    <property type="entry name" value="Bacterial_glucokinase"/>
</dbReference>
<dbReference type="CDD" id="cd24008">
    <property type="entry name" value="ASKHA_NBD_GLK"/>
    <property type="match status" value="1"/>
</dbReference>
<proteinExistence type="inferred from homology"/>
<dbReference type="InterPro" id="IPR046348">
    <property type="entry name" value="SIS_dom_sf"/>
</dbReference>
<dbReference type="SUPFAM" id="SSF53067">
    <property type="entry name" value="Actin-like ATPase domain"/>
    <property type="match status" value="1"/>
</dbReference>
<accession>A0ABY4S0F5</accession>
<dbReference type="HAMAP" id="MF_00524">
    <property type="entry name" value="Glucokinase"/>
    <property type="match status" value="1"/>
</dbReference>
<keyword evidence="5" id="KW-0238">DNA-binding</keyword>
<dbReference type="Pfam" id="PF01380">
    <property type="entry name" value="SIS"/>
    <property type="match status" value="1"/>
</dbReference>
<dbReference type="EMBL" id="CP097635">
    <property type="protein sequence ID" value="URI06803.1"/>
    <property type="molecule type" value="Genomic_DNA"/>
</dbReference>
<evidence type="ECO:0000256" key="4">
    <source>
        <dbReference type="ARBA" id="ARBA00023015"/>
    </source>
</evidence>
<evidence type="ECO:0000256" key="6">
    <source>
        <dbReference type="ARBA" id="ARBA00023152"/>
    </source>
</evidence>
<dbReference type="PANTHER" id="PTHR47690">
    <property type="entry name" value="GLUCOKINASE"/>
    <property type="match status" value="1"/>
</dbReference>
<dbReference type="EC" id="2.7.1.2" evidence="10"/>
<feature type="domain" description="HTH rpiR-type" evidence="11">
    <location>
        <begin position="335"/>
        <end position="411"/>
    </location>
</feature>
<dbReference type="NCBIfam" id="TIGR00749">
    <property type="entry name" value="glk"/>
    <property type="match status" value="1"/>
</dbReference>
<keyword evidence="14" id="KW-1185">Reference proteome</keyword>
<dbReference type="SUPFAM" id="SSF46689">
    <property type="entry name" value="Homeodomain-like"/>
    <property type="match status" value="1"/>
</dbReference>
<dbReference type="Gene3D" id="1.10.10.10">
    <property type="entry name" value="Winged helix-like DNA-binding domain superfamily/Winged helix DNA-binding domain"/>
    <property type="match status" value="1"/>
</dbReference>
<keyword evidence="8" id="KW-0511">Multifunctional enzyme</keyword>
<dbReference type="InterPro" id="IPR000281">
    <property type="entry name" value="HTH_RpiR"/>
</dbReference>
<protein>
    <recommendedName>
        <fullName evidence="10">Glucokinase</fullName>
        <ecNumber evidence="10">2.7.1.2</ecNumber>
    </recommendedName>
    <alternativeName>
        <fullName evidence="10">Glucose kinase</fullName>
    </alternativeName>
</protein>
<organism evidence="13 14">
    <name type="scientific">Aquincola tertiaricarbonis</name>
    <dbReference type="NCBI Taxonomy" id="391953"/>
    <lineage>
        <taxon>Bacteria</taxon>
        <taxon>Pseudomonadati</taxon>
        <taxon>Pseudomonadota</taxon>
        <taxon>Betaproteobacteria</taxon>
        <taxon>Burkholderiales</taxon>
        <taxon>Sphaerotilaceae</taxon>
        <taxon>Aquincola</taxon>
    </lineage>
</organism>
<dbReference type="RefSeq" id="WP_250195066.1">
    <property type="nucleotide sequence ID" value="NZ_CP097635.1"/>
</dbReference>
<dbReference type="Proteomes" id="UP001056201">
    <property type="component" value="Chromosome 1"/>
</dbReference>
<keyword evidence="4" id="KW-0805">Transcription regulation</keyword>
<sequence>MSSPPPPVPRSAPRLLADIGATYARFCVEQVSGRFEHVSVLPCASFSGFVEVVQDYINTLPAALRPRHAAVAIANPIEGDRVRMINRDWAFSIRDAQHRLGLATLLLVNNFTALAMALPHIGPAGRMQVGGGEPQEHGVIGLIGPGTGLGVSGLVPSGADRWSTLASEGGHAGFSPADEREMKILAFAWKQHLHVSAERLVSGPGLELTYRALAADAGAPITELEAAEIVRRAMDESDALCREAVECFCRMLGTVAANVALMLGATGGIYIGGGIVPRLGPLFLRSGFRERFEHKGRLSNYVARIPTYLVTAEHPAFLGVSSLLSDHLPSADAGNPLLDRVRAARPTLSPAEGRVADFVLAHPRAMLNDPVGTIAQMADVSQPTVIRFCRTLGMQGLADFKLKLASGLNGNIPVQRAQVRRHDATPDLCAKVLDNTISAIMQFRESLNVEAVDRAIGLLRGARRVEIYAIGNSTAVAADVQHKLFRFRIPSSTHTDLSTQALSAELLGPQDVTVFISSSGQPAELVRAATVALERGAAVIAITASHSPLSRRATVCVPVDHGEDASSFMSMISRILHLLVVDMMAVGIAVRREPDGGLPPTGTTPAGKAAAGVLISHVV</sequence>
<comment type="similarity">
    <text evidence="10">Belongs to the bacterial glucokinase family.</text>
</comment>
<dbReference type="PANTHER" id="PTHR47690:SF1">
    <property type="entry name" value="GLUCOKINASE"/>
    <property type="match status" value="1"/>
</dbReference>
<evidence type="ECO:0000256" key="8">
    <source>
        <dbReference type="ARBA" id="ARBA00023268"/>
    </source>
</evidence>
<evidence type="ECO:0000256" key="9">
    <source>
        <dbReference type="ARBA" id="ARBA00049060"/>
    </source>
</evidence>
<keyword evidence="6 10" id="KW-0324">Glycolysis</keyword>
<evidence type="ECO:0000256" key="7">
    <source>
        <dbReference type="ARBA" id="ARBA00023163"/>
    </source>
</evidence>
<dbReference type="SUPFAM" id="SSF53697">
    <property type="entry name" value="SIS domain"/>
    <property type="match status" value="1"/>
</dbReference>
<keyword evidence="7" id="KW-0804">Transcription</keyword>
<evidence type="ECO:0000256" key="2">
    <source>
        <dbReference type="ARBA" id="ARBA00022679"/>
    </source>
</evidence>
<dbReference type="InterPro" id="IPR009057">
    <property type="entry name" value="Homeodomain-like_sf"/>
</dbReference>
<dbReference type="InterPro" id="IPR001347">
    <property type="entry name" value="SIS_dom"/>
</dbReference>
<feature type="domain" description="SIS" evidence="12">
    <location>
        <begin position="455"/>
        <end position="594"/>
    </location>
</feature>
<evidence type="ECO:0000256" key="10">
    <source>
        <dbReference type="HAMAP-Rule" id="MF_00524"/>
    </source>
</evidence>
<keyword evidence="3 10" id="KW-0418">Kinase</keyword>
<keyword evidence="10" id="KW-0963">Cytoplasm</keyword>
<comment type="catalytic activity">
    <reaction evidence="9 10">
        <text>D-glucose + ATP = D-glucose 6-phosphate + ADP + H(+)</text>
        <dbReference type="Rhea" id="RHEA:17825"/>
        <dbReference type="ChEBI" id="CHEBI:4167"/>
        <dbReference type="ChEBI" id="CHEBI:15378"/>
        <dbReference type="ChEBI" id="CHEBI:30616"/>
        <dbReference type="ChEBI" id="CHEBI:61548"/>
        <dbReference type="ChEBI" id="CHEBI:456216"/>
        <dbReference type="EC" id="2.7.1.2"/>
    </reaction>
</comment>
<dbReference type="Gene3D" id="3.40.367.20">
    <property type="match status" value="1"/>
</dbReference>
<keyword evidence="10" id="KW-0547">Nucleotide-binding</keyword>
<comment type="caution">
    <text evidence="10">Lacks conserved residue(s) required for the propagation of feature annotation.</text>
</comment>
<dbReference type="InterPro" id="IPR035472">
    <property type="entry name" value="RpiR-like_SIS"/>
</dbReference>
<dbReference type="PROSITE" id="PS51464">
    <property type="entry name" value="SIS"/>
    <property type="match status" value="1"/>
</dbReference>
<evidence type="ECO:0000259" key="11">
    <source>
        <dbReference type="PROSITE" id="PS51071"/>
    </source>
</evidence>
<reference evidence="13" key="1">
    <citation type="submission" date="2022-05" db="EMBL/GenBank/DDBJ databases">
        <title>An RpoN-dependent PEP-CTERM gene is involved in floc formation of an Aquincola tertiaricarbonis strain.</title>
        <authorList>
            <person name="Qiu D."/>
            <person name="Xia M."/>
        </authorList>
    </citation>
    <scope>NUCLEOTIDE SEQUENCE</scope>
    <source>
        <strain evidence="13">RN12</strain>
    </source>
</reference>
<dbReference type="PROSITE" id="PS51071">
    <property type="entry name" value="HTH_RPIR"/>
    <property type="match status" value="1"/>
</dbReference>
<dbReference type="Pfam" id="PF02685">
    <property type="entry name" value="Glucokinase"/>
    <property type="match status" value="1"/>
</dbReference>
<dbReference type="InterPro" id="IPR036388">
    <property type="entry name" value="WH-like_DNA-bd_sf"/>
</dbReference>
<dbReference type="Gene3D" id="3.30.420.40">
    <property type="match status" value="1"/>
</dbReference>
<keyword evidence="10" id="KW-0067">ATP-binding</keyword>
<evidence type="ECO:0000256" key="5">
    <source>
        <dbReference type="ARBA" id="ARBA00023125"/>
    </source>
</evidence>
<name>A0ABY4S0F5_AQUTE</name>
<evidence type="ECO:0000256" key="1">
    <source>
        <dbReference type="ARBA" id="ARBA00007693"/>
    </source>
</evidence>
<dbReference type="Gene3D" id="3.40.50.10490">
    <property type="entry name" value="Glucose-6-phosphate isomerase like protein, domain 1"/>
    <property type="match status" value="1"/>
</dbReference>
<comment type="similarity">
    <text evidence="1">In the N-terminal section; belongs to the bacterial glucokinase family.</text>
</comment>